<dbReference type="PANTHER" id="PTHR22911:SF79">
    <property type="entry name" value="MOBA-LIKE NTP TRANSFERASE DOMAIN-CONTAINING PROTEIN"/>
    <property type="match status" value="1"/>
</dbReference>
<dbReference type="Proteomes" id="UP000075635">
    <property type="component" value="Unassembled WGS sequence"/>
</dbReference>
<accession>A0A150RR68</accession>
<evidence type="ECO:0000256" key="1">
    <source>
        <dbReference type="SAM" id="Phobius"/>
    </source>
</evidence>
<feature type="domain" description="EamA" evidence="2">
    <location>
        <begin position="6"/>
        <end position="127"/>
    </location>
</feature>
<feature type="transmembrane region" description="Helical" evidence="1">
    <location>
        <begin position="59"/>
        <end position="76"/>
    </location>
</feature>
<feature type="transmembrane region" description="Helical" evidence="1">
    <location>
        <begin position="194"/>
        <end position="212"/>
    </location>
</feature>
<dbReference type="SUPFAM" id="SSF103481">
    <property type="entry name" value="Multidrug resistance efflux transporter EmrE"/>
    <property type="match status" value="2"/>
</dbReference>
<dbReference type="EMBL" id="JEMB01002206">
    <property type="protein sequence ID" value="KYF82755.1"/>
    <property type="molecule type" value="Genomic_DNA"/>
</dbReference>
<gene>
    <name evidence="3" type="ORF">BE17_33340</name>
</gene>
<feature type="transmembrane region" description="Helical" evidence="1">
    <location>
        <begin position="137"/>
        <end position="156"/>
    </location>
</feature>
<feature type="transmembrane region" description="Helical" evidence="1">
    <location>
        <begin position="224"/>
        <end position="243"/>
    </location>
</feature>
<organism evidence="3 4">
    <name type="scientific">Sorangium cellulosum</name>
    <name type="common">Polyangium cellulosum</name>
    <dbReference type="NCBI Taxonomy" id="56"/>
    <lineage>
        <taxon>Bacteria</taxon>
        <taxon>Pseudomonadati</taxon>
        <taxon>Myxococcota</taxon>
        <taxon>Polyangia</taxon>
        <taxon>Polyangiales</taxon>
        <taxon>Polyangiaceae</taxon>
        <taxon>Sorangium</taxon>
    </lineage>
</organism>
<feature type="domain" description="EamA" evidence="2">
    <location>
        <begin position="137"/>
        <end position="263"/>
    </location>
</feature>
<keyword evidence="1" id="KW-0472">Membrane</keyword>
<protein>
    <recommendedName>
        <fullName evidence="2">EamA domain-containing protein</fullName>
    </recommendedName>
</protein>
<evidence type="ECO:0000313" key="4">
    <source>
        <dbReference type="Proteomes" id="UP000075635"/>
    </source>
</evidence>
<sequence>MVRARLLILTAALLWSTGGAAIKLSSLSAWQIVCGRSLVAALVLGLVMPSARRLPDRRALATAAALAATLVLFVQATKLTTAANAIFLQSTSPLCVLLLSPWLLKEHPSRGEKLAVPVFLLGLGLFFLDQLSAGQLLGNVLALGSGLASALTILGLRATRDESPVVLVWGNLLAGVGTVPLALGGAIWPGALDIGLLVFLGAVQLGLPYAIFARGLRHTPAVEASLLGLVEPVLNPMWALLFVGERPGAWAMVGGALLLVATAWRTLQAARCGAPASIARR</sequence>
<reference evidence="3 4" key="1">
    <citation type="submission" date="2014-02" db="EMBL/GenBank/DDBJ databases">
        <title>The small core and large imbalanced accessory genome model reveals a collaborative survival strategy of Sorangium cellulosum strains in nature.</title>
        <authorList>
            <person name="Han K."/>
            <person name="Peng R."/>
            <person name="Blom J."/>
            <person name="Li Y.-Z."/>
        </authorList>
    </citation>
    <scope>NUCLEOTIDE SEQUENCE [LARGE SCALE GENOMIC DNA]</scope>
    <source>
        <strain evidence="3 4">So0011-07</strain>
    </source>
</reference>
<dbReference type="Pfam" id="PF00892">
    <property type="entry name" value="EamA"/>
    <property type="match status" value="2"/>
</dbReference>
<proteinExistence type="predicted"/>
<feature type="transmembrane region" description="Helical" evidence="1">
    <location>
        <begin position="114"/>
        <end position="131"/>
    </location>
</feature>
<name>A0A150RR68_SORCE</name>
<feature type="transmembrane region" description="Helical" evidence="1">
    <location>
        <begin position="168"/>
        <end position="188"/>
    </location>
</feature>
<comment type="caution">
    <text evidence="3">The sequence shown here is derived from an EMBL/GenBank/DDBJ whole genome shotgun (WGS) entry which is preliminary data.</text>
</comment>
<evidence type="ECO:0000313" key="3">
    <source>
        <dbReference type="EMBL" id="KYF82755.1"/>
    </source>
</evidence>
<keyword evidence="1" id="KW-1133">Transmembrane helix</keyword>
<feature type="transmembrane region" description="Helical" evidence="1">
    <location>
        <begin position="249"/>
        <end position="267"/>
    </location>
</feature>
<evidence type="ECO:0000259" key="2">
    <source>
        <dbReference type="Pfam" id="PF00892"/>
    </source>
</evidence>
<dbReference type="AlphaFoldDB" id="A0A150RR68"/>
<dbReference type="PANTHER" id="PTHR22911">
    <property type="entry name" value="ACYL-MALONYL CONDENSING ENZYME-RELATED"/>
    <property type="match status" value="1"/>
</dbReference>
<keyword evidence="1" id="KW-0812">Transmembrane</keyword>
<feature type="transmembrane region" description="Helical" evidence="1">
    <location>
        <begin position="29"/>
        <end position="47"/>
    </location>
</feature>
<dbReference type="GO" id="GO:0016020">
    <property type="term" value="C:membrane"/>
    <property type="evidence" value="ECO:0007669"/>
    <property type="project" value="InterPro"/>
</dbReference>
<dbReference type="InterPro" id="IPR000620">
    <property type="entry name" value="EamA_dom"/>
</dbReference>
<dbReference type="InterPro" id="IPR037185">
    <property type="entry name" value="EmrE-like"/>
</dbReference>
<feature type="transmembrane region" description="Helical" evidence="1">
    <location>
        <begin position="82"/>
        <end position="102"/>
    </location>
</feature>